<name>A0A1G6H5S5_9MICO</name>
<accession>A0A1G6H5S5</accession>
<keyword evidence="1" id="KW-0808">Transferase</keyword>
<organism evidence="1 2">
    <name type="scientific">Sanguibacter gelidistatuariae</name>
    <dbReference type="NCBI Taxonomy" id="1814289"/>
    <lineage>
        <taxon>Bacteria</taxon>
        <taxon>Bacillati</taxon>
        <taxon>Actinomycetota</taxon>
        <taxon>Actinomycetes</taxon>
        <taxon>Micrococcales</taxon>
        <taxon>Sanguibacteraceae</taxon>
        <taxon>Sanguibacter</taxon>
    </lineage>
</organism>
<dbReference type="GO" id="GO:0016740">
    <property type="term" value="F:transferase activity"/>
    <property type="evidence" value="ECO:0007669"/>
    <property type="project" value="UniProtKB-KW"/>
</dbReference>
<dbReference type="InterPro" id="IPR014942">
    <property type="entry name" value="AbiEii"/>
</dbReference>
<dbReference type="STRING" id="1814289.SAMN05216410_0765"/>
<proteinExistence type="predicted"/>
<dbReference type="Proteomes" id="UP000199039">
    <property type="component" value="Unassembled WGS sequence"/>
</dbReference>
<dbReference type="EMBL" id="FMYH01000001">
    <property type="protein sequence ID" value="SDB89630.1"/>
    <property type="molecule type" value="Genomic_DNA"/>
</dbReference>
<dbReference type="Pfam" id="PF08843">
    <property type="entry name" value="AbiEii"/>
    <property type="match status" value="1"/>
</dbReference>
<protein>
    <submittedName>
        <fullName evidence="1">Nucleotidyl transferase AbiEii toxin, Type IV TA system</fullName>
    </submittedName>
</protein>
<reference evidence="1 2" key="1">
    <citation type="submission" date="2016-09" db="EMBL/GenBank/DDBJ databases">
        <authorList>
            <person name="Capua I."/>
            <person name="De Benedictis P."/>
            <person name="Joannis T."/>
            <person name="Lombin L.H."/>
            <person name="Cattoli G."/>
        </authorList>
    </citation>
    <scope>NUCLEOTIDE SEQUENCE [LARGE SCALE GENOMIC DNA]</scope>
    <source>
        <strain evidence="1 2">ISLP-3</strain>
    </source>
</reference>
<dbReference type="AlphaFoldDB" id="A0A1G6H5S5"/>
<sequence length="281" mass="30478">MGDPAERLAWLVASTVVVAVLQRTLDSTGHPRFLLKGGTLLQHRLGLSSRATKDVDGLVRGDIDEFIICLDDVLTEPWGPLTVRRTGVETIDTPFKVIKPRRFNVIVELKGKTWRKVQVEIAPDEGHAGRESELVTPPTLAPFGLDGPQTLAGLTMRYQVAQKIHACTDPHNPPASKNDRARDVVDLLLLRGLDGIGDDPAGVRKAVVDIFSARAAEARELGNPERTWPCTALAHEHWTIDYARAARGTDVTPTLGEAVAELNKWLAEIDAAAHTGGPPLG</sequence>
<gene>
    <name evidence="1" type="ORF">SAMN05216410_0765</name>
</gene>
<keyword evidence="2" id="KW-1185">Reference proteome</keyword>
<evidence type="ECO:0000313" key="2">
    <source>
        <dbReference type="Proteomes" id="UP000199039"/>
    </source>
</evidence>
<evidence type="ECO:0000313" key="1">
    <source>
        <dbReference type="EMBL" id="SDB89630.1"/>
    </source>
</evidence>